<dbReference type="PRINTS" id="PR00080">
    <property type="entry name" value="SDRFAMILY"/>
</dbReference>
<dbReference type="SUPFAM" id="SSF51735">
    <property type="entry name" value="NAD(P)-binding Rossmann-fold domains"/>
    <property type="match status" value="1"/>
</dbReference>
<comment type="similarity">
    <text evidence="1 3">Belongs to the short-chain dehydrogenases/reductases (SDR) family.</text>
</comment>
<organism evidence="4 5">
    <name type="scientific">Chitinophaga terrae</name>
    <name type="common">ex Kim and Jung 2007</name>
    <dbReference type="NCBI Taxonomy" id="408074"/>
    <lineage>
        <taxon>Bacteria</taxon>
        <taxon>Pseudomonadati</taxon>
        <taxon>Bacteroidota</taxon>
        <taxon>Chitinophagia</taxon>
        <taxon>Chitinophagales</taxon>
        <taxon>Chitinophagaceae</taxon>
        <taxon>Chitinophaga</taxon>
    </lineage>
</organism>
<evidence type="ECO:0000313" key="4">
    <source>
        <dbReference type="EMBL" id="SEB11940.1"/>
    </source>
</evidence>
<evidence type="ECO:0000313" key="5">
    <source>
        <dbReference type="Proteomes" id="UP000199656"/>
    </source>
</evidence>
<gene>
    <name evidence="4" type="ORF">SAMN05660909_05632</name>
</gene>
<dbReference type="GO" id="GO:0016020">
    <property type="term" value="C:membrane"/>
    <property type="evidence" value="ECO:0007669"/>
    <property type="project" value="TreeGrafter"/>
</dbReference>
<dbReference type="PANTHER" id="PTHR44196">
    <property type="entry name" value="DEHYDROGENASE/REDUCTASE SDR FAMILY MEMBER 7B"/>
    <property type="match status" value="1"/>
</dbReference>
<dbReference type="Gene3D" id="3.40.50.720">
    <property type="entry name" value="NAD(P)-binding Rossmann-like Domain"/>
    <property type="match status" value="1"/>
</dbReference>
<accession>A0A1H4GSB6</accession>
<proteinExistence type="inferred from homology"/>
<dbReference type="AlphaFoldDB" id="A0A1H4GSB6"/>
<dbReference type="PROSITE" id="PS00061">
    <property type="entry name" value="ADH_SHORT"/>
    <property type="match status" value="1"/>
</dbReference>
<dbReference type="InterPro" id="IPR020904">
    <property type="entry name" value="Sc_DH/Rdtase_CS"/>
</dbReference>
<dbReference type="PRINTS" id="PR00081">
    <property type="entry name" value="GDHRDH"/>
</dbReference>
<dbReference type="InterPro" id="IPR036291">
    <property type="entry name" value="NAD(P)-bd_dom_sf"/>
</dbReference>
<evidence type="ECO:0000256" key="2">
    <source>
        <dbReference type="ARBA" id="ARBA00023002"/>
    </source>
</evidence>
<dbReference type="CDD" id="cd05233">
    <property type="entry name" value="SDR_c"/>
    <property type="match status" value="1"/>
</dbReference>
<dbReference type="Pfam" id="PF00106">
    <property type="entry name" value="adh_short"/>
    <property type="match status" value="1"/>
</dbReference>
<name>A0A1H4GSB6_9BACT</name>
<dbReference type="GO" id="GO:0016491">
    <property type="term" value="F:oxidoreductase activity"/>
    <property type="evidence" value="ECO:0007669"/>
    <property type="project" value="UniProtKB-KW"/>
</dbReference>
<dbReference type="EMBL" id="FNRL01000053">
    <property type="protein sequence ID" value="SEB11940.1"/>
    <property type="molecule type" value="Genomic_DNA"/>
</dbReference>
<dbReference type="InterPro" id="IPR002347">
    <property type="entry name" value="SDR_fam"/>
</dbReference>
<dbReference type="Proteomes" id="UP000199656">
    <property type="component" value="Unassembled WGS sequence"/>
</dbReference>
<protein>
    <submittedName>
        <fullName evidence="4">Short chain dehydrogenase</fullName>
    </submittedName>
</protein>
<dbReference type="OrthoDB" id="9808814at2"/>
<evidence type="ECO:0000256" key="1">
    <source>
        <dbReference type="ARBA" id="ARBA00006484"/>
    </source>
</evidence>
<dbReference type="RefSeq" id="WP_089766295.1">
    <property type="nucleotide sequence ID" value="NZ_BKAT01000075.1"/>
</dbReference>
<sequence length="271" mass="30399">MGISNKKNAVVTGAASGSGRALAQELWNRNYSLALVDIDYQGLISLRNGLSENTDQQILLYKVDLANVEEIKICCEDILKQFIDIDVLFNNAGISISIPFDDLDIKDYKKLIDINFWGTVITTKYLLSGLKKSSRARIANVISDFALMGFPGKTTYGASKSAIMGFSYALRTELYESNIKVSVIIPPAMNTNLVKKGISTNEQKRQNEMLFLQKNAYPLELAASKIINKVQQGKFRIVIGKMMWMIDTVSRLFPSMLHYLISTRRESKDFA</sequence>
<reference evidence="5" key="1">
    <citation type="submission" date="2016-10" db="EMBL/GenBank/DDBJ databases">
        <authorList>
            <person name="Varghese N."/>
            <person name="Submissions S."/>
        </authorList>
    </citation>
    <scope>NUCLEOTIDE SEQUENCE [LARGE SCALE GENOMIC DNA]</scope>
    <source>
        <strain evidence="5">DSM 23920</strain>
    </source>
</reference>
<keyword evidence="5" id="KW-1185">Reference proteome</keyword>
<dbReference type="PANTHER" id="PTHR44196:SF1">
    <property type="entry name" value="DEHYDROGENASE_REDUCTASE SDR FAMILY MEMBER 7B"/>
    <property type="match status" value="1"/>
</dbReference>
<dbReference type="STRING" id="408074.SAMN05660909_05632"/>
<keyword evidence="2" id="KW-0560">Oxidoreductase</keyword>
<evidence type="ECO:0000256" key="3">
    <source>
        <dbReference type="RuleBase" id="RU000363"/>
    </source>
</evidence>